<keyword evidence="5" id="KW-1185">Reference proteome</keyword>
<protein>
    <submittedName>
        <fullName evidence="4">Uncharacterized protein</fullName>
    </submittedName>
</protein>
<keyword evidence="3" id="KW-0732">Signal</keyword>
<feature type="region of interest" description="Disordered" evidence="1">
    <location>
        <begin position="153"/>
        <end position="172"/>
    </location>
</feature>
<name>A0AAD3HEY7_9STRA</name>
<feature type="chain" id="PRO_5041994683" evidence="3">
    <location>
        <begin position="20"/>
        <end position="437"/>
    </location>
</feature>
<feature type="transmembrane region" description="Helical" evidence="2">
    <location>
        <begin position="363"/>
        <end position="384"/>
    </location>
</feature>
<comment type="caution">
    <text evidence="4">The sequence shown here is derived from an EMBL/GenBank/DDBJ whole genome shotgun (WGS) entry which is preliminary data.</text>
</comment>
<evidence type="ECO:0000313" key="5">
    <source>
        <dbReference type="Proteomes" id="UP001054902"/>
    </source>
</evidence>
<evidence type="ECO:0000256" key="3">
    <source>
        <dbReference type="SAM" id="SignalP"/>
    </source>
</evidence>
<dbReference type="AlphaFoldDB" id="A0AAD3HEY7"/>
<evidence type="ECO:0000256" key="1">
    <source>
        <dbReference type="SAM" id="MobiDB-lite"/>
    </source>
</evidence>
<evidence type="ECO:0000256" key="2">
    <source>
        <dbReference type="SAM" id="Phobius"/>
    </source>
</evidence>
<proteinExistence type="predicted"/>
<dbReference type="Proteomes" id="UP001054902">
    <property type="component" value="Unassembled WGS sequence"/>
</dbReference>
<organism evidence="4 5">
    <name type="scientific">Chaetoceros tenuissimus</name>
    <dbReference type="NCBI Taxonomy" id="426638"/>
    <lineage>
        <taxon>Eukaryota</taxon>
        <taxon>Sar</taxon>
        <taxon>Stramenopiles</taxon>
        <taxon>Ochrophyta</taxon>
        <taxon>Bacillariophyta</taxon>
        <taxon>Coscinodiscophyceae</taxon>
        <taxon>Chaetocerotophycidae</taxon>
        <taxon>Chaetocerotales</taxon>
        <taxon>Chaetocerotaceae</taxon>
        <taxon>Chaetoceros</taxon>
    </lineage>
</organism>
<evidence type="ECO:0000313" key="4">
    <source>
        <dbReference type="EMBL" id="GFH61427.1"/>
    </source>
</evidence>
<keyword evidence="2" id="KW-1133">Transmembrane helix</keyword>
<feature type="signal peptide" evidence="3">
    <location>
        <begin position="1"/>
        <end position="19"/>
    </location>
</feature>
<feature type="compositionally biased region" description="Basic residues" evidence="1">
    <location>
        <begin position="405"/>
        <end position="428"/>
    </location>
</feature>
<keyword evidence="2" id="KW-0812">Transmembrane</keyword>
<feature type="region of interest" description="Disordered" evidence="1">
    <location>
        <begin position="397"/>
        <end position="437"/>
    </location>
</feature>
<accession>A0AAD3HEY7</accession>
<keyword evidence="2" id="KW-0472">Membrane</keyword>
<gene>
    <name evidence="4" type="ORF">CTEN210_17903</name>
</gene>
<dbReference type="EMBL" id="BLLK01000074">
    <property type="protein sequence ID" value="GFH61427.1"/>
    <property type="molecule type" value="Genomic_DNA"/>
</dbReference>
<sequence length="437" mass="48752">MNLKLPLALFLAAAKGVSAAMGSIPLNSPTGLRMMKHARQLENGDGENQSYDTTWMEDYSMKFIGCHHVAQWNTNADDDNEVRIDTQRYVLFRLCPTKYCVGKRAVGCSASYGDYVVDMDTFVQAYVETQIAVTEEKCDALAESCGCNNERNLEEAQNEAQEEDGEEEAQDDGNQSCEFQCFYNASANDCINMEAGDEYGMQFLQEYGACNAYGEGRRQLEEEAVQYYIGPYCASNGGEIHMGMFTDDTCTTFADSDGGQYTYNSITGGDTIPYGSVSIVNKDCMSCKESSSDNYYNQDGEANLSSVCGNTYDVAGKCETQLHYHLGYDNINENACNWIQGIKVTPIRSNGIIHMKYHGSLKASLIIAAFATVFVMLLFYISYLKSRIAMKKAMSMAQERDNKTSKKSKSKKMKKRLSFSRLFKRKKSNKEDALLGN</sequence>
<feature type="compositionally biased region" description="Acidic residues" evidence="1">
    <location>
        <begin position="156"/>
        <end position="171"/>
    </location>
</feature>
<reference evidence="4 5" key="1">
    <citation type="journal article" date="2021" name="Sci. Rep.">
        <title>The genome of the diatom Chaetoceros tenuissimus carries an ancient integrated fragment of an extant virus.</title>
        <authorList>
            <person name="Hongo Y."/>
            <person name="Kimura K."/>
            <person name="Takaki Y."/>
            <person name="Yoshida Y."/>
            <person name="Baba S."/>
            <person name="Kobayashi G."/>
            <person name="Nagasaki K."/>
            <person name="Hano T."/>
            <person name="Tomaru Y."/>
        </authorList>
    </citation>
    <scope>NUCLEOTIDE SEQUENCE [LARGE SCALE GENOMIC DNA]</scope>
    <source>
        <strain evidence="4 5">NIES-3715</strain>
    </source>
</reference>